<dbReference type="HOGENOM" id="CLU_3188283_0_0_0"/>
<dbReference type="InParanoid" id="Q7UPZ2"/>
<keyword evidence="2" id="KW-1185">Reference proteome</keyword>
<sequence length="46" mass="5231">MRPAVTASSEEWLRPFGQTSVANETPAKFRDGPLCMLWDRLTDTTF</sequence>
<evidence type="ECO:0000313" key="1">
    <source>
        <dbReference type="EMBL" id="CAD74914.1"/>
    </source>
</evidence>
<dbReference type="EMBL" id="BX294144">
    <property type="protein sequence ID" value="CAD74914.1"/>
    <property type="molecule type" value="Genomic_DNA"/>
</dbReference>
<evidence type="ECO:0000313" key="2">
    <source>
        <dbReference type="Proteomes" id="UP000001025"/>
    </source>
</evidence>
<name>Q7UPZ2_RHOBA</name>
<gene>
    <name evidence="1" type="ordered locus">RB6628</name>
</gene>
<dbReference type="EnsemblBacteria" id="CAD74914">
    <property type="protein sequence ID" value="CAD74914"/>
    <property type="gene ID" value="RB6628"/>
</dbReference>
<dbReference type="Proteomes" id="UP000001025">
    <property type="component" value="Chromosome"/>
</dbReference>
<protein>
    <submittedName>
        <fullName evidence="1">Uncharacterized protein</fullName>
    </submittedName>
</protein>
<dbReference type="STRING" id="243090.RB6628"/>
<dbReference type="KEGG" id="rba:RB6628"/>
<proteinExistence type="predicted"/>
<reference evidence="1 2" key="1">
    <citation type="journal article" date="2003" name="Proc. Natl. Acad. Sci. U.S.A.">
        <title>Complete genome sequence of the marine planctomycete Pirellula sp. strain 1.</title>
        <authorList>
            <person name="Gloeckner F.O."/>
            <person name="Kube M."/>
            <person name="Bauer M."/>
            <person name="Teeling H."/>
            <person name="Lombardot T."/>
            <person name="Ludwig W."/>
            <person name="Gade D."/>
            <person name="Beck A."/>
            <person name="Borzym K."/>
            <person name="Heitmann K."/>
            <person name="Rabus R."/>
            <person name="Schlesner H."/>
            <person name="Amann R."/>
            <person name="Reinhardt R."/>
        </authorList>
    </citation>
    <scope>NUCLEOTIDE SEQUENCE [LARGE SCALE GENOMIC DNA]</scope>
    <source>
        <strain evidence="2">DSM 10527 / NCIMB 13988 / SH1</strain>
    </source>
</reference>
<organism evidence="1 2">
    <name type="scientific">Rhodopirellula baltica (strain DSM 10527 / NCIMB 13988 / SH1)</name>
    <dbReference type="NCBI Taxonomy" id="243090"/>
    <lineage>
        <taxon>Bacteria</taxon>
        <taxon>Pseudomonadati</taxon>
        <taxon>Planctomycetota</taxon>
        <taxon>Planctomycetia</taxon>
        <taxon>Pirellulales</taxon>
        <taxon>Pirellulaceae</taxon>
        <taxon>Rhodopirellula</taxon>
    </lineage>
</organism>
<dbReference type="AlphaFoldDB" id="Q7UPZ2"/>
<accession>Q7UPZ2</accession>